<evidence type="ECO:0000256" key="2">
    <source>
        <dbReference type="SAM" id="Phobius"/>
    </source>
</evidence>
<dbReference type="Pfam" id="PF09586">
    <property type="entry name" value="YfhO"/>
    <property type="match status" value="1"/>
</dbReference>
<feature type="transmembrane region" description="Helical" evidence="2">
    <location>
        <begin position="804"/>
        <end position="825"/>
    </location>
</feature>
<evidence type="ECO:0000313" key="3">
    <source>
        <dbReference type="EMBL" id="ACR72214.1"/>
    </source>
</evidence>
<dbReference type="AlphaFoldDB" id="C4Z0V1"/>
<dbReference type="HOGENOM" id="CLU_008413_0_0_9"/>
<keyword evidence="2" id="KW-0812">Transmembrane</keyword>
<feature type="transmembrane region" description="Helical" evidence="2">
    <location>
        <begin position="442"/>
        <end position="461"/>
    </location>
</feature>
<feature type="transmembrane region" description="Helical" evidence="2">
    <location>
        <begin position="12"/>
        <end position="31"/>
    </location>
</feature>
<feature type="transmembrane region" description="Helical" evidence="2">
    <location>
        <begin position="185"/>
        <end position="218"/>
    </location>
</feature>
<keyword evidence="2" id="KW-1133">Transmembrane helix</keyword>
<organism evidence="3 4">
    <name type="scientific">Lachnospira eligens (strain ATCC 27750 / DSM 3376 / VPI C15-48 / C15-B4)</name>
    <name type="common">Eubacterium eligens</name>
    <dbReference type="NCBI Taxonomy" id="515620"/>
    <lineage>
        <taxon>Bacteria</taxon>
        <taxon>Bacillati</taxon>
        <taxon>Bacillota</taxon>
        <taxon>Clostridia</taxon>
        <taxon>Lachnospirales</taxon>
        <taxon>Lachnospiraceae</taxon>
        <taxon>Lachnospira</taxon>
    </lineage>
</organism>
<gene>
    <name evidence="3" type="ordered locus">EUBELI_01216</name>
</gene>
<dbReference type="RefSeq" id="WP_012739449.1">
    <property type="nucleotide sequence ID" value="NC_012778.1"/>
</dbReference>
<dbReference type="InterPro" id="IPR018580">
    <property type="entry name" value="Uncharacterised_YfhO"/>
</dbReference>
<keyword evidence="2" id="KW-0472">Membrane</keyword>
<protein>
    <recommendedName>
        <fullName evidence="5">YfhO family protein</fullName>
    </recommendedName>
</protein>
<sequence>MTSSKKSILNSNLTYVIAFVLPLIMMAALYYTREIFPWGSDCYLRSDMYHQYAPFFSELWHKIRNGESLTYSWDIGMGTNFTSLYAYYLASPANWFIVLFPQKYMIEIMNSLIILKIAGSSLAITYYITRHFDTKNCVAALFGMFYGMSGFIAAYSWNIMWLDCVILLPLIMLGLERLVNENKCIFYCITLGLCIFTNYYISIMVCISVVIYFIILMISYNGPVSILQYVKKFINFCIYSLLAGGLGACLLLPEFYTFSLSASSDTSFPAQLKSYFSILSMLTRQLINVPVHLGLEHFPNIYCGVAVFLLIPLYVMCKKINAREKIGKCIILLIFLTAFNLNIPNYIWHGLHFPNSLPCRQSFIYIFFVLTMCFEAVYNIKELSNKQIGTSLWISIGLLVLFEQLFMADGSTYSFKIAYVSGIFILLYALLMFINNNAKLKIPLVLLLTFSVSIIECTLNMDSTGIGTTSRTSYLLDYDAVKTVTKTVADNDDSFYRMDKLFGARTKNDGAWHNYKTVSTFSSTCNAGMSKLFNYLGLENSTNAYGCNGLTEVTDMIFSVKYTISNKLLAESNLRSYYTGSDGEFIYKNNYTLPIGFAINEQSASKMNFMTANNGIENQNLMIQNMTGISDVFTVVDEFPNESDCTIKPQKDGHLYLIAANQSVDYITVTLNNSDKSYSYSNLKSNNRIIDVGYITKSDTVEVTAETGMNLTAYMLDSDKLIKAYNILNAESYQVDSYTDTHFKGSISLSSDKTVLFSIPYDAGWSVYVDGKRVDTFVWKNALLCVDVPAGTHSLELRYVPHNLILGCVLTAFSIIILIGIYVSARLIRNGRIHTYNWPVFIRKYLELPVIESVAESHSDNEDYNFLNKNIQETILDEMNDFDNLESPDFEDDTSDYNLKDNETKEDL</sequence>
<keyword evidence="4" id="KW-1185">Reference proteome</keyword>
<feature type="compositionally biased region" description="Acidic residues" evidence="1">
    <location>
        <begin position="886"/>
        <end position="895"/>
    </location>
</feature>
<feature type="region of interest" description="Disordered" evidence="1">
    <location>
        <begin position="886"/>
        <end position="908"/>
    </location>
</feature>
<feature type="transmembrane region" description="Helical" evidence="2">
    <location>
        <begin position="84"/>
        <end position="101"/>
    </location>
</feature>
<feature type="transmembrane region" description="Helical" evidence="2">
    <location>
        <begin position="413"/>
        <end position="435"/>
    </location>
</feature>
<evidence type="ECO:0008006" key="5">
    <source>
        <dbReference type="Google" id="ProtNLM"/>
    </source>
</evidence>
<proteinExistence type="predicted"/>
<dbReference type="STRING" id="515620.EUBELI_01216"/>
<feature type="transmembrane region" description="Helical" evidence="2">
    <location>
        <begin position="233"/>
        <end position="253"/>
    </location>
</feature>
<name>C4Z0V1_LACE2</name>
<feature type="transmembrane region" description="Helical" evidence="2">
    <location>
        <begin position="360"/>
        <end position="378"/>
    </location>
</feature>
<feature type="transmembrane region" description="Helical" evidence="2">
    <location>
        <begin position="390"/>
        <end position="407"/>
    </location>
</feature>
<dbReference type="PANTHER" id="PTHR38454">
    <property type="entry name" value="INTEGRAL MEMBRANE PROTEIN-RELATED"/>
    <property type="match status" value="1"/>
</dbReference>
<dbReference type="KEGG" id="eel:EUBELI_01216"/>
<dbReference type="GeneID" id="41355935"/>
<dbReference type="EMBL" id="CP001104">
    <property type="protein sequence ID" value="ACR72214.1"/>
    <property type="molecule type" value="Genomic_DNA"/>
</dbReference>
<feature type="transmembrane region" description="Helical" evidence="2">
    <location>
        <begin position="148"/>
        <end position="173"/>
    </location>
</feature>
<feature type="transmembrane region" description="Helical" evidence="2">
    <location>
        <begin position="108"/>
        <end position="128"/>
    </location>
</feature>
<feature type="transmembrane region" description="Helical" evidence="2">
    <location>
        <begin position="329"/>
        <end position="348"/>
    </location>
</feature>
<dbReference type="Proteomes" id="UP000001476">
    <property type="component" value="Chromosome"/>
</dbReference>
<dbReference type="PANTHER" id="PTHR38454:SF1">
    <property type="entry name" value="INTEGRAL MEMBRANE PROTEIN"/>
    <property type="match status" value="1"/>
</dbReference>
<evidence type="ECO:0000256" key="1">
    <source>
        <dbReference type="SAM" id="MobiDB-lite"/>
    </source>
</evidence>
<feature type="compositionally biased region" description="Basic and acidic residues" evidence="1">
    <location>
        <begin position="898"/>
        <end position="908"/>
    </location>
</feature>
<dbReference type="eggNOG" id="COG4485">
    <property type="taxonomic scope" value="Bacteria"/>
</dbReference>
<feature type="transmembrane region" description="Helical" evidence="2">
    <location>
        <begin position="299"/>
        <end position="317"/>
    </location>
</feature>
<reference evidence="3 4" key="1">
    <citation type="journal article" date="2009" name="Proc. Natl. Acad. Sci. U.S.A.">
        <title>Characterizing a model human gut microbiota composed of members of its two dominant bacterial phyla.</title>
        <authorList>
            <person name="Mahowald M.A."/>
            <person name="Rey F.E."/>
            <person name="Seedorf H."/>
            <person name="Turnbaugh P.J."/>
            <person name="Fulton R.S."/>
            <person name="Wollam A."/>
            <person name="Shah N."/>
            <person name="Wang C."/>
            <person name="Magrini V."/>
            <person name="Wilson R.K."/>
            <person name="Cantarel B.L."/>
            <person name="Coutinho P.M."/>
            <person name="Henrissat B."/>
            <person name="Crock L.W."/>
            <person name="Russell A."/>
            <person name="Verberkmoes N.C."/>
            <person name="Hettich R.L."/>
            <person name="Gordon J.I."/>
        </authorList>
    </citation>
    <scope>NUCLEOTIDE SEQUENCE [LARGE SCALE GENOMIC DNA]</scope>
    <source>
        <strain evidence="4">ATCC 27750 / DSM 3376 / VPI C15-48 / C15-B4</strain>
    </source>
</reference>
<accession>C4Z0V1</accession>
<evidence type="ECO:0000313" key="4">
    <source>
        <dbReference type="Proteomes" id="UP000001476"/>
    </source>
</evidence>